<dbReference type="GO" id="GO:0005737">
    <property type="term" value="C:cytoplasm"/>
    <property type="evidence" value="ECO:0007669"/>
    <property type="project" value="TreeGrafter"/>
</dbReference>
<dbReference type="SUPFAM" id="SSF51971">
    <property type="entry name" value="Nucleotide-binding domain"/>
    <property type="match status" value="1"/>
</dbReference>
<dbReference type="PANTHER" id="PTHR11530">
    <property type="entry name" value="D-AMINO ACID OXIDASE"/>
    <property type="match status" value="1"/>
</dbReference>
<name>A0A9P4YZI5_9HYPO</name>
<dbReference type="GO" id="GO:0071949">
    <property type="term" value="F:FAD binding"/>
    <property type="evidence" value="ECO:0007669"/>
    <property type="project" value="InterPro"/>
</dbReference>
<comment type="cofactor">
    <cofactor evidence="1">
        <name>FAD</name>
        <dbReference type="ChEBI" id="CHEBI:57692"/>
    </cofactor>
</comment>
<organism evidence="7 8">
    <name type="scientific">Geosmithia morbida</name>
    <dbReference type="NCBI Taxonomy" id="1094350"/>
    <lineage>
        <taxon>Eukaryota</taxon>
        <taxon>Fungi</taxon>
        <taxon>Dikarya</taxon>
        <taxon>Ascomycota</taxon>
        <taxon>Pezizomycotina</taxon>
        <taxon>Sordariomycetes</taxon>
        <taxon>Hypocreomycetidae</taxon>
        <taxon>Hypocreales</taxon>
        <taxon>Bionectriaceae</taxon>
        <taxon>Geosmithia</taxon>
    </lineage>
</organism>
<keyword evidence="5" id="KW-0560">Oxidoreductase</keyword>
<accession>A0A9P4YZI5</accession>
<gene>
    <name evidence="7" type="ORF">GMORB2_3769</name>
</gene>
<evidence type="ECO:0000256" key="1">
    <source>
        <dbReference type="ARBA" id="ARBA00001974"/>
    </source>
</evidence>
<dbReference type="PIRSF" id="PIRSF000189">
    <property type="entry name" value="D-aa_oxidase"/>
    <property type="match status" value="1"/>
</dbReference>
<evidence type="ECO:0000313" key="8">
    <source>
        <dbReference type="Proteomes" id="UP000749293"/>
    </source>
</evidence>
<evidence type="ECO:0000313" key="7">
    <source>
        <dbReference type="EMBL" id="KAF4124930.1"/>
    </source>
</evidence>
<dbReference type="OrthoDB" id="409956at2759"/>
<dbReference type="Pfam" id="PF01266">
    <property type="entry name" value="DAO"/>
    <property type="match status" value="1"/>
</dbReference>
<dbReference type="SUPFAM" id="SSF54373">
    <property type="entry name" value="FAD-linked reductases, C-terminal domain"/>
    <property type="match status" value="1"/>
</dbReference>
<evidence type="ECO:0000256" key="3">
    <source>
        <dbReference type="ARBA" id="ARBA00022630"/>
    </source>
</evidence>
<dbReference type="GeneID" id="55969997"/>
<proteinExistence type="inferred from homology"/>
<dbReference type="GO" id="GO:0003884">
    <property type="term" value="F:D-amino-acid oxidase activity"/>
    <property type="evidence" value="ECO:0007669"/>
    <property type="project" value="InterPro"/>
</dbReference>
<evidence type="ECO:0000256" key="2">
    <source>
        <dbReference type="ARBA" id="ARBA00006730"/>
    </source>
</evidence>
<dbReference type="Proteomes" id="UP000749293">
    <property type="component" value="Unassembled WGS sequence"/>
</dbReference>
<comment type="similarity">
    <text evidence="2">Belongs to the DAMOX/DASOX family.</text>
</comment>
<dbReference type="Gene3D" id="3.40.50.720">
    <property type="entry name" value="NAD(P)-binding Rossmann-like Domain"/>
    <property type="match status" value="1"/>
</dbReference>
<sequence length="361" mass="38963">MGETIVVVGAGVSGLTTALLLSRDKTNSVTVVAKHMPGDYDIEYASPYAGANVLPMSTGDDNQLEARTWPELKRLSEEVPEAGIHAQKCQIYRNDPNAEGLMGSNPWFSTLFDDYRELEAHEVIPGCTSGCEFTSVCINVPVYLSWLVGQIVRNGGVLKRGVVGHIREARRMSHTGREASVVVNASGLGSLRLGGVEDGRMTPLRGQTVVVRNEADAMMVVAPPYDHDHGHDPPTDIVYMMTRAAGGGTVLGGTLEEGRWDSQPDPNTALRIMDRAVRAKPQLAGGRGVRGLSVIRHAVGLRPYRRGGVRIESERLDGGDAWVVHNYGHAGWGYQGSYACAEEVVKLVEGISRDRLGGPKL</sequence>
<keyword evidence="4" id="KW-0274">FAD</keyword>
<dbReference type="InterPro" id="IPR023209">
    <property type="entry name" value="DAO"/>
</dbReference>
<evidence type="ECO:0000256" key="5">
    <source>
        <dbReference type="ARBA" id="ARBA00023002"/>
    </source>
</evidence>
<keyword evidence="3" id="KW-0285">Flavoprotein</keyword>
<keyword evidence="8" id="KW-1185">Reference proteome</keyword>
<dbReference type="GO" id="GO:0019478">
    <property type="term" value="P:D-amino acid catabolic process"/>
    <property type="evidence" value="ECO:0007669"/>
    <property type="project" value="TreeGrafter"/>
</dbReference>
<dbReference type="Gene3D" id="3.30.9.10">
    <property type="entry name" value="D-Amino Acid Oxidase, subunit A, domain 2"/>
    <property type="match status" value="1"/>
</dbReference>
<evidence type="ECO:0000256" key="4">
    <source>
        <dbReference type="ARBA" id="ARBA00022827"/>
    </source>
</evidence>
<evidence type="ECO:0000259" key="6">
    <source>
        <dbReference type="Pfam" id="PF01266"/>
    </source>
</evidence>
<dbReference type="EMBL" id="JAANYQ010000003">
    <property type="protein sequence ID" value="KAF4124930.1"/>
    <property type="molecule type" value="Genomic_DNA"/>
</dbReference>
<dbReference type="RefSeq" id="XP_035323582.1">
    <property type="nucleotide sequence ID" value="XM_035465745.1"/>
</dbReference>
<comment type="caution">
    <text evidence="7">The sequence shown here is derived from an EMBL/GenBank/DDBJ whole genome shotgun (WGS) entry which is preliminary data.</text>
</comment>
<feature type="domain" description="FAD dependent oxidoreductase" evidence="6">
    <location>
        <begin position="5"/>
        <end position="346"/>
    </location>
</feature>
<reference evidence="7" key="1">
    <citation type="submission" date="2020-03" db="EMBL/GenBank/DDBJ databases">
        <title>Site-based positive gene gene selection in Geosmithia morbida across the United States reveals a broad range of putative effectors and factors for local host and environmental adapation.</title>
        <authorList>
            <person name="Onufrak A."/>
            <person name="Murdoch R.W."/>
            <person name="Gazis R."/>
            <person name="Huff M."/>
            <person name="Staton M."/>
            <person name="Klingeman W."/>
            <person name="Hadziabdic D."/>
        </authorList>
    </citation>
    <scope>NUCLEOTIDE SEQUENCE</scope>
    <source>
        <strain evidence="7">1262</strain>
    </source>
</reference>
<dbReference type="InterPro" id="IPR006076">
    <property type="entry name" value="FAD-dep_OxRdtase"/>
</dbReference>
<protein>
    <submittedName>
        <fullName evidence="7">D-amino-acid oxidase</fullName>
    </submittedName>
</protein>
<dbReference type="AlphaFoldDB" id="A0A9P4YZI5"/>
<dbReference type="PANTHER" id="PTHR11530:SF16">
    <property type="entry name" value="D-AMINO ACID OXIDASE (AFU_ORTHOLOGUE AFUA_5G11290)"/>
    <property type="match status" value="1"/>
</dbReference>